<dbReference type="EMBL" id="NEVH01020869">
    <property type="protein sequence ID" value="PNF20759.1"/>
    <property type="molecule type" value="Genomic_DNA"/>
</dbReference>
<proteinExistence type="predicted"/>
<evidence type="ECO:0000313" key="3">
    <source>
        <dbReference type="EMBL" id="PNF20759.1"/>
    </source>
</evidence>
<dbReference type="Pfam" id="PF22936">
    <property type="entry name" value="Pol_BBD"/>
    <property type="match status" value="1"/>
</dbReference>
<dbReference type="InterPro" id="IPR054722">
    <property type="entry name" value="PolX-like_BBD"/>
</dbReference>
<evidence type="ECO:0000313" key="4">
    <source>
        <dbReference type="Proteomes" id="UP000235965"/>
    </source>
</evidence>
<comment type="caution">
    <text evidence="3">The sequence shown here is derived from an EMBL/GenBank/DDBJ whole genome shotgun (WGS) entry which is preliminary data.</text>
</comment>
<organism evidence="3 4">
    <name type="scientific">Cryptotermes secundus</name>
    <dbReference type="NCBI Taxonomy" id="105785"/>
    <lineage>
        <taxon>Eukaryota</taxon>
        <taxon>Metazoa</taxon>
        <taxon>Ecdysozoa</taxon>
        <taxon>Arthropoda</taxon>
        <taxon>Hexapoda</taxon>
        <taxon>Insecta</taxon>
        <taxon>Pterygota</taxon>
        <taxon>Neoptera</taxon>
        <taxon>Polyneoptera</taxon>
        <taxon>Dictyoptera</taxon>
        <taxon>Blattodea</taxon>
        <taxon>Blattoidea</taxon>
        <taxon>Termitoidae</taxon>
        <taxon>Kalotermitidae</taxon>
        <taxon>Cryptotermitinae</taxon>
        <taxon>Cryptotermes</taxon>
    </lineage>
</organism>
<dbReference type="Proteomes" id="UP000235965">
    <property type="component" value="Unassembled WGS sequence"/>
</dbReference>
<sequence>MPAEYESVVTALRTVATSKLTLERVRQHIEEFEDDRKTKKKKATNVTLVIAFTGYQQSRGNYQSRDYSTRLGCYNCGMTNHKVAECFKQGGANLRGSRSVQPRRSDRGEHQGGRGGRYQQTVNLPQRDLGRGPCNLRGRNYNNYGRRTTDVHQVSVPEDTEPPVYSFHISVGANYIDKRNMSDLDESVWLLDTGATDHLVRADTRATNVRVLLNPVKIHIAKSKEFLEAKRTGDVRGVTYVNGKPVILEFKNVLLVDNLKFNLLSISKLEDKKCKMIIEKGNFAIWYNDIKIAEGVRHGKLYKLQYKVGTEVEECHSVRVEQMVWTVFISLNIKYVMYVLKGNK</sequence>
<protein>
    <recommendedName>
        <fullName evidence="2">Retrovirus-related Pol polyprotein from transposon TNT 1-94-like beta-barrel domain-containing protein</fullName>
    </recommendedName>
</protein>
<dbReference type="InParanoid" id="A0A2J7PWQ3"/>
<keyword evidence="4" id="KW-1185">Reference proteome</keyword>
<evidence type="ECO:0000256" key="1">
    <source>
        <dbReference type="SAM" id="MobiDB-lite"/>
    </source>
</evidence>
<dbReference type="AlphaFoldDB" id="A0A2J7PWQ3"/>
<gene>
    <name evidence="3" type="ORF">B7P43_G13985</name>
</gene>
<accession>A0A2J7PWQ3</accession>
<feature type="compositionally biased region" description="Low complexity" evidence="1">
    <location>
        <begin position="135"/>
        <end position="145"/>
    </location>
</feature>
<feature type="region of interest" description="Disordered" evidence="1">
    <location>
        <begin position="93"/>
        <end position="145"/>
    </location>
</feature>
<reference evidence="3 4" key="1">
    <citation type="submission" date="2017-12" db="EMBL/GenBank/DDBJ databases">
        <title>Hemimetabolous genomes reveal molecular basis of termite eusociality.</title>
        <authorList>
            <person name="Harrison M.C."/>
            <person name="Jongepier E."/>
            <person name="Robertson H.M."/>
            <person name="Arning N."/>
            <person name="Bitard-Feildel T."/>
            <person name="Chao H."/>
            <person name="Childers C.P."/>
            <person name="Dinh H."/>
            <person name="Doddapaneni H."/>
            <person name="Dugan S."/>
            <person name="Gowin J."/>
            <person name="Greiner C."/>
            <person name="Han Y."/>
            <person name="Hu H."/>
            <person name="Hughes D.S.T."/>
            <person name="Huylmans A.-K."/>
            <person name="Kemena C."/>
            <person name="Kremer L.P.M."/>
            <person name="Lee S.L."/>
            <person name="Lopez-Ezquerra A."/>
            <person name="Mallet L."/>
            <person name="Monroy-Kuhn J.M."/>
            <person name="Moser A."/>
            <person name="Murali S.C."/>
            <person name="Muzny D.M."/>
            <person name="Otani S."/>
            <person name="Piulachs M.-D."/>
            <person name="Poelchau M."/>
            <person name="Qu J."/>
            <person name="Schaub F."/>
            <person name="Wada-Katsumata A."/>
            <person name="Worley K.C."/>
            <person name="Xie Q."/>
            <person name="Ylla G."/>
            <person name="Poulsen M."/>
            <person name="Gibbs R.A."/>
            <person name="Schal C."/>
            <person name="Richards S."/>
            <person name="Belles X."/>
            <person name="Korb J."/>
            <person name="Bornberg-Bauer E."/>
        </authorList>
    </citation>
    <scope>NUCLEOTIDE SEQUENCE [LARGE SCALE GENOMIC DNA]</scope>
    <source>
        <tissue evidence="3">Whole body</tissue>
    </source>
</reference>
<feature type="domain" description="Retrovirus-related Pol polyprotein from transposon TNT 1-94-like beta-barrel" evidence="2">
    <location>
        <begin position="189"/>
        <end position="274"/>
    </location>
</feature>
<dbReference type="STRING" id="105785.A0A2J7PWQ3"/>
<evidence type="ECO:0000259" key="2">
    <source>
        <dbReference type="Pfam" id="PF22936"/>
    </source>
</evidence>
<feature type="compositionally biased region" description="Basic and acidic residues" evidence="1">
    <location>
        <begin position="103"/>
        <end position="112"/>
    </location>
</feature>
<name>A0A2J7PWQ3_9NEOP</name>